<comment type="caution">
    <text evidence="3">The sequence shown here is derived from an EMBL/GenBank/DDBJ whole genome shotgun (WGS) entry which is preliminary data.</text>
</comment>
<feature type="region of interest" description="Disordered" evidence="1">
    <location>
        <begin position="33"/>
        <end position="104"/>
    </location>
</feature>
<gene>
    <name evidence="3" type="ORF">KZ829_40850</name>
</gene>
<keyword evidence="2" id="KW-1133">Transmembrane helix</keyword>
<evidence type="ECO:0000256" key="2">
    <source>
        <dbReference type="SAM" id="Phobius"/>
    </source>
</evidence>
<evidence type="ECO:0000256" key="1">
    <source>
        <dbReference type="SAM" id="MobiDB-lite"/>
    </source>
</evidence>
<evidence type="ECO:0008006" key="5">
    <source>
        <dbReference type="Google" id="ProtNLM"/>
    </source>
</evidence>
<keyword evidence="2" id="KW-0472">Membrane</keyword>
<protein>
    <recommendedName>
        <fullName evidence="5">Secreted protein</fullName>
    </recommendedName>
</protein>
<organism evidence="3 4">
    <name type="scientific">Actinoplanes hulinensis</name>
    <dbReference type="NCBI Taxonomy" id="1144547"/>
    <lineage>
        <taxon>Bacteria</taxon>
        <taxon>Bacillati</taxon>
        <taxon>Actinomycetota</taxon>
        <taxon>Actinomycetes</taxon>
        <taxon>Micromonosporales</taxon>
        <taxon>Micromonosporaceae</taxon>
        <taxon>Actinoplanes</taxon>
    </lineage>
</organism>
<sequence length="104" mass="11204">MEIAGVVVGIIAIVVAVVAAYFDYIPVRGKLRPVRKDPATVQADVPNRPYDASSPTPGGLRARRTDRPAHARSRPPGLPGRVDLTDERTHDANLDTLADAVRRA</sequence>
<accession>A0ABS7BH06</accession>
<reference evidence="3 4" key="1">
    <citation type="journal article" date="2013" name="Antonie Van Leeuwenhoek">
        <title>Actinoplanes hulinensis sp. nov., a novel actinomycete isolated from soybean root (Glycine max (L.) Merr).</title>
        <authorList>
            <person name="Shen Y."/>
            <person name="Liu C."/>
            <person name="Wang X."/>
            <person name="Zhao J."/>
            <person name="Jia F."/>
            <person name="Zhang Y."/>
            <person name="Wang L."/>
            <person name="Yang D."/>
            <person name="Xiang W."/>
        </authorList>
    </citation>
    <scope>NUCLEOTIDE SEQUENCE [LARGE SCALE GENOMIC DNA]</scope>
    <source>
        <strain evidence="3 4">NEAU-M9</strain>
    </source>
</reference>
<feature type="transmembrane region" description="Helical" evidence="2">
    <location>
        <begin position="6"/>
        <end position="25"/>
    </location>
</feature>
<dbReference type="RefSeq" id="WP_220149209.1">
    <property type="nucleotide sequence ID" value="NZ_JAHXZI010000037.1"/>
</dbReference>
<keyword evidence="4" id="KW-1185">Reference proteome</keyword>
<dbReference type="Proteomes" id="UP001519863">
    <property type="component" value="Unassembled WGS sequence"/>
</dbReference>
<keyword evidence="2" id="KW-0812">Transmembrane</keyword>
<dbReference type="EMBL" id="JAHXZI010000037">
    <property type="protein sequence ID" value="MBW6440092.1"/>
    <property type="molecule type" value="Genomic_DNA"/>
</dbReference>
<evidence type="ECO:0000313" key="3">
    <source>
        <dbReference type="EMBL" id="MBW6440092.1"/>
    </source>
</evidence>
<proteinExistence type="predicted"/>
<name>A0ABS7BH06_9ACTN</name>
<evidence type="ECO:0000313" key="4">
    <source>
        <dbReference type="Proteomes" id="UP001519863"/>
    </source>
</evidence>
<feature type="compositionally biased region" description="Basic and acidic residues" evidence="1">
    <location>
        <begin position="83"/>
        <end position="93"/>
    </location>
</feature>